<dbReference type="Gene3D" id="1.10.10.10">
    <property type="entry name" value="Winged helix-like DNA-binding domain superfamily/Winged helix DNA-binding domain"/>
    <property type="match status" value="1"/>
</dbReference>
<proteinExistence type="predicted"/>
<evidence type="ECO:0000313" key="3">
    <source>
        <dbReference type="EMBL" id="MTH45568.1"/>
    </source>
</evidence>
<dbReference type="AlphaFoldDB" id="A0A6L6IIQ7"/>
<dbReference type="EMBL" id="WMJZ01000004">
    <property type="protein sequence ID" value="MTH45568.1"/>
    <property type="molecule type" value="Genomic_DNA"/>
</dbReference>
<sequence length="192" mass="22123">MIVRNFFYIGDNAFCKLSIEYLLHKITWGTYIGEAIFVIESHKFQTLSVLQHKLLLIKKIYPAANVLFINTRRNFLPLDAKYCINIEASLLLWKNKLSRFFMSKSNIDEVIGICSLSYYVSTLSPMALRVTILLAKGYTVSDIAKYISVTEKSIYAYATKIRYKLNLASLVQLCFYLEKEFDAENPALCLPE</sequence>
<name>A0A6L6IIQ7_9ENTR</name>
<dbReference type="GO" id="GO:0006355">
    <property type="term" value="P:regulation of DNA-templated transcription"/>
    <property type="evidence" value="ECO:0007669"/>
    <property type="project" value="InterPro"/>
</dbReference>
<dbReference type="InterPro" id="IPR000792">
    <property type="entry name" value="Tscrpt_reg_LuxR_C"/>
</dbReference>
<dbReference type="SMART" id="SM00421">
    <property type="entry name" value="HTH_LUXR"/>
    <property type="match status" value="1"/>
</dbReference>
<gene>
    <name evidence="3" type="ORF">GJV78_04680</name>
</gene>
<evidence type="ECO:0000313" key="4">
    <source>
        <dbReference type="Proteomes" id="UP000477739"/>
    </source>
</evidence>
<dbReference type="GO" id="GO:0003677">
    <property type="term" value="F:DNA binding"/>
    <property type="evidence" value="ECO:0007669"/>
    <property type="project" value="UniProtKB-KW"/>
</dbReference>
<organism evidence="3 4">
    <name type="scientific">Intestinirhabdus alba</name>
    <dbReference type="NCBI Taxonomy" id="2899544"/>
    <lineage>
        <taxon>Bacteria</taxon>
        <taxon>Pseudomonadati</taxon>
        <taxon>Pseudomonadota</taxon>
        <taxon>Gammaproteobacteria</taxon>
        <taxon>Enterobacterales</taxon>
        <taxon>Enterobacteriaceae</taxon>
        <taxon>Intestinirhabdus</taxon>
    </lineage>
</organism>
<feature type="domain" description="HTH luxR-type" evidence="2">
    <location>
        <begin position="120"/>
        <end position="177"/>
    </location>
</feature>
<evidence type="ECO:0000256" key="1">
    <source>
        <dbReference type="ARBA" id="ARBA00023125"/>
    </source>
</evidence>
<dbReference type="Pfam" id="PF00196">
    <property type="entry name" value="GerE"/>
    <property type="match status" value="1"/>
</dbReference>
<dbReference type="InterPro" id="IPR036388">
    <property type="entry name" value="WH-like_DNA-bd_sf"/>
</dbReference>
<keyword evidence="4" id="KW-1185">Reference proteome</keyword>
<comment type="caution">
    <text evidence="3">The sequence shown here is derived from an EMBL/GenBank/DDBJ whole genome shotgun (WGS) entry which is preliminary data.</text>
</comment>
<dbReference type="SUPFAM" id="SSF46894">
    <property type="entry name" value="C-terminal effector domain of the bipartite response regulators"/>
    <property type="match status" value="1"/>
</dbReference>
<keyword evidence="1" id="KW-0238">DNA-binding</keyword>
<protein>
    <recommendedName>
        <fullName evidence="2">HTH luxR-type domain-containing protein</fullName>
    </recommendedName>
</protein>
<dbReference type="Proteomes" id="UP000477739">
    <property type="component" value="Unassembled WGS sequence"/>
</dbReference>
<dbReference type="InterPro" id="IPR016032">
    <property type="entry name" value="Sig_transdc_resp-reg_C-effctor"/>
</dbReference>
<evidence type="ECO:0000259" key="2">
    <source>
        <dbReference type="SMART" id="SM00421"/>
    </source>
</evidence>
<reference evidence="3 4" key="1">
    <citation type="submission" date="2019-11" db="EMBL/GenBank/DDBJ databases">
        <title>Escherichia alba sp. nov. isolated from the gut of plastic-eating superworms Zophobas atratus.</title>
        <authorList>
            <person name="Yang Y."/>
        </authorList>
    </citation>
    <scope>NUCLEOTIDE SEQUENCE [LARGE SCALE GENOMIC DNA]</scope>
    <source>
        <strain evidence="4">BIT-B35</strain>
    </source>
</reference>
<accession>A0A6L6IIQ7</accession>